<dbReference type="CDD" id="cd01949">
    <property type="entry name" value="GGDEF"/>
    <property type="match status" value="1"/>
</dbReference>
<accession>A0A4P8I8V7</accession>
<organism evidence="3 4">
    <name type="scientific">Anaerostipes rhamnosivorans</name>
    <dbReference type="NCBI Taxonomy" id="1229621"/>
    <lineage>
        <taxon>Bacteria</taxon>
        <taxon>Bacillati</taxon>
        <taxon>Bacillota</taxon>
        <taxon>Clostridia</taxon>
        <taxon>Lachnospirales</taxon>
        <taxon>Lachnospiraceae</taxon>
        <taxon>Anaerostipes</taxon>
    </lineage>
</organism>
<dbReference type="InterPro" id="IPR029787">
    <property type="entry name" value="Nucleotide_cyclase"/>
</dbReference>
<dbReference type="OrthoDB" id="9804955at2"/>
<evidence type="ECO:0000313" key="3">
    <source>
        <dbReference type="EMBL" id="QCP33942.1"/>
    </source>
</evidence>
<dbReference type="GO" id="GO:0052621">
    <property type="term" value="F:diguanylate cyclase activity"/>
    <property type="evidence" value="ECO:0007669"/>
    <property type="project" value="TreeGrafter"/>
</dbReference>
<keyword evidence="1" id="KW-0472">Membrane</keyword>
<dbReference type="SUPFAM" id="SSF55073">
    <property type="entry name" value="Nucleotide cyclase"/>
    <property type="match status" value="1"/>
</dbReference>
<evidence type="ECO:0000313" key="4">
    <source>
        <dbReference type="Proteomes" id="UP000298653"/>
    </source>
</evidence>
<dbReference type="PROSITE" id="PS50887">
    <property type="entry name" value="GGDEF"/>
    <property type="match status" value="1"/>
</dbReference>
<feature type="domain" description="GGDEF" evidence="2">
    <location>
        <begin position="248"/>
        <end position="369"/>
    </location>
</feature>
<feature type="transmembrane region" description="Helical" evidence="1">
    <location>
        <begin position="118"/>
        <end position="138"/>
    </location>
</feature>
<feature type="transmembrane region" description="Helical" evidence="1">
    <location>
        <begin position="31"/>
        <end position="53"/>
    </location>
</feature>
<dbReference type="AlphaFoldDB" id="A0A4P8I8V7"/>
<dbReference type="Proteomes" id="UP000298653">
    <property type="component" value="Chromosome"/>
</dbReference>
<dbReference type="PANTHER" id="PTHR45138:SF9">
    <property type="entry name" value="DIGUANYLATE CYCLASE DGCM-RELATED"/>
    <property type="match status" value="1"/>
</dbReference>
<name>A0A4P8I8V7_9FIRM</name>
<dbReference type="RefSeq" id="WP_137327545.1">
    <property type="nucleotide sequence ID" value="NZ_CP040058.1"/>
</dbReference>
<sequence>MDILVNLLAALEMLAVNLSVTNFCSTRKYSLKWTVFVLVAFSVPVITVTYTGLSRGRGFGNGNGMFALTGILYLIPLNYLYRETVKRIISIACSSWIYTMLIFSISVLTGKMAGTKDLAATVLAVQTALYLVTVTLFISWIKKRLMRVLQIMKDGTKNIFLVFSLGWFFTVVLFNVHFTYPQNGILKLLCLLALTLNVSLNFVIIYYLVVNSKSISDLKEIAYTDSLTGLKNRNSLFQDAEEMIHKDQRFSLIFIDLDRFKQVNDLYGHLAGDGYICEFARRTGRLLRNQGTFYRMSGDEFICLFTDGDPREFMKKLSQLSYSVSDCYIPFKGCSAGRADFPEDGRSLDKLISLADTKMYRNKQKHQPS</sequence>
<dbReference type="Gene3D" id="3.30.70.270">
    <property type="match status" value="1"/>
</dbReference>
<dbReference type="KEGG" id="arf:AR1Y2_0488"/>
<keyword evidence="1" id="KW-0812">Transmembrane</keyword>
<keyword evidence="1" id="KW-1133">Transmembrane helix</keyword>
<gene>
    <name evidence="3" type="ORF">AR1Y2_0488</name>
</gene>
<dbReference type="InterPro" id="IPR043128">
    <property type="entry name" value="Rev_trsase/Diguanyl_cyclase"/>
</dbReference>
<feature type="transmembrane region" description="Helical" evidence="1">
    <location>
        <begin position="184"/>
        <end position="209"/>
    </location>
</feature>
<dbReference type="InterPro" id="IPR050469">
    <property type="entry name" value="Diguanylate_Cyclase"/>
</dbReference>
<reference evidence="3 4" key="1">
    <citation type="submission" date="2019-05" db="EMBL/GenBank/DDBJ databases">
        <title>Complete genome sequencing of Anaerostipes rhamnosivorans.</title>
        <authorList>
            <person name="Bui T.P.N."/>
            <person name="de Vos W.M."/>
        </authorList>
    </citation>
    <scope>NUCLEOTIDE SEQUENCE [LARGE SCALE GENOMIC DNA]</scope>
    <source>
        <strain evidence="3 4">1y2</strain>
    </source>
</reference>
<feature type="transmembrane region" description="Helical" evidence="1">
    <location>
        <begin position="88"/>
        <end position="106"/>
    </location>
</feature>
<proteinExistence type="predicted"/>
<dbReference type="Pfam" id="PF00990">
    <property type="entry name" value="GGDEF"/>
    <property type="match status" value="1"/>
</dbReference>
<feature type="transmembrane region" description="Helical" evidence="1">
    <location>
        <begin position="6"/>
        <end position="24"/>
    </location>
</feature>
<feature type="transmembrane region" description="Helical" evidence="1">
    <location>
        <begin position="159"/>
        <end position="178"/>
    </location>
</feature>
<keyword evidence="4" id="KW-1185">Reference proteome</keyword>
<protein>
    <submittedName>
        <fullName evidence="3">Sensory box/GGDEF family protein</fullName>
    </submittedName>
</protein>
<evidence type="ECO:0000259" key="2">
    <source>
        <dbReference type="PROSITE" id="PS50887"/>
    </source>
</evidence>
<feature type="transmembrane region" description="Helical" evidence="1">
    <location>
        <begin position="65"/>
        <end position="81"/>
    </location>
</feature>
<evidence type="ECO:0000256" key="1">
    <source>
        <dbReference type="SAM" id="Phobius"/>
    </source>
</evidence>
<dbReference type="SMART" id="SM00267">
    <property type="entry name" value="GGDEF"/>
    <property type="match status" value="1"/>
</dbReference>
<dbReference type="NCBIfam" id="TIGR00254">
    <property type="entry name" value="GGDEF"/>
    <property type="match status" value="1"/>
</dbReference>
<dbReference type="EMBL" id="CP040058">
    <property type="protein sequence ID" value="QCP33942.1"/>
    <property type="molecule type" value="Genomic_DNA"/>
</dbReference>
<dbReference type="InterPro" id="IPR000160">
    <property type="entry name" value="GGDEF_dom"/>
</dbReference>
<dbReference type="PANTHER" id="PTHR45138">
    <property type="entry name" value="REGULATORY COMPONENTS OF SENSORY TRANSDUCTION SYSTEM"/>
    <property type="match status" value="1"/>
</dbReference>